<evidence type="ECO:0000313" key="2">
    <source>
        <dbReference type="Proteomes" id="UP001054945"/>
    </source>
</evidence>
<proteinExistence type="predicted"/>
<evidence type="ECO:0000313" key="1">
    <source>
        <dbReference type="EMBL" id="GIY49026.1"/>
    </source>
</evidence>
<comment type="caution">
    <text evidence="1">The sequence shown here is derived from an EMBL/GenBank/DDBJ whole genome shotgun (WGS) entry which is preliminary data.</text>
</comment>
<accession>A0AAV4TU43</accession>
<reference evidence="1 2" key="1">
    <citation type="submission" date="2021-06" db="EMBL/GenBank/DDBJ databases">
        <title>Caerostris extrusa draft genome.</title>
        <authorList>
            <person name="Kono N."/>
            <person name="Arakawa K."/>
        </authorList>
    </citation>
    <scope>NUCLEOTIDE SEQUENCE [LARGE SCALE GENOMIC DNA]</scope>
</reference>
<protein>
    <submittedName>
        <fullName evidence="1">Uncharacterized protein</fullName>
    </submittedName>
</protein>
<dbReference type="Proteomes" id="UP001054945">
    <property type="component" value="Unassembled WGS sequence"/>
</dbReference>
<organism evidence="1 2">
    <name type="scientific">Caerostris extrusa</name>
    <name type="common">Bark spider</name>
    <name type="synonym">Caerostris bankana</name>
    <dbReference type="NCBI Taxonomy" id="172846"/>
    <lineage>
        <taxon>Eukaryota</taxon>
        <taxon>Metazoa</taxon>
        <taxon>Ecdysozoa</taxon>
        <taxon>Arthropoda</taxon>
        <taxon>Chelicerata</taxon>
        <taxon>Arachnida</taxon>
        <taxon>Araneae</taxon>
        <taxon>Araneomorphae</taxon>
        <taxon>Entelegynae</taxon>
        <taxon>Araneoidea</taxon>
        <taxon>Araneidae</taxon>
        <taxon>Caerostris</taxon>
    </lineage>
</organism>
<name>A0AAV4TU43_CAEEX</name>
<sequence>MSFFALNYLHDINWFSEGSHAPMRFHLKGINFYNRRRGVLKSVFVIAPVSDVVEGIQFKSSATVIQVKLIDHLRGDQYDRYRLHQQWVPLTLLASSPRLKSTFPLYSVHLFLSTISGLLKVECFPVDFISMQGTTSSSCVSPVVFSLQQGTTRSSEAELSNVSSFLECPK</sequence>
<keyword evidence="2" id="KW-1185">Reference proteome</keyword>
<dbReference type="AlphaFoldDB" id="A0AAV4TU43"/>
<gene>
    <name evidence="1" type="ORF">CEXT_149131</name>
</gene>
<dbReference type="EMBL" id="BPLR01011789">
    <property type="protein sequence ID" value="GIY49026.1"/>
    <property type="molecule type" value="Genomic_DNA"/>
</dbReference>